<dbReference type="InterPro" id="IPR006680">
    <property type="entry name" value="Amidohydro-rel"/>
</dbReference>
<dbReference type="PROSITE" id="PS00483">
    <property type="entry name" value="DIHYDROOROTASE_2"/>
    <property type="match status" value="1"/>
</dbReference>
<dbReference type="PANTHER" id="PTHR43668:SF2">
    <property type="entry name" value="ALLANTOINASE"/>
    <property type="match status" value="1"/>
</dbReference>
<evidence type="ECO:0000256" key="5">
    <source>
        <dbReference type="ARBA" id="ARBA00022801"/>
    </source>
</evidence>
<accession>A0A223RZM5</accession>
<dbReference type="PANTHER" id="PTHR43668">
    <property type="entry name" value="ALLANTOINASE"/>
    <property type="match status" value="1"/>
</dbReference>
<dbReference type="Pfam" id="PF07969">
    <property type="entry name" value="Amidohydro_3"/>
    <property type="match status" value="1"/>
</dbReference>
<dbReference type="NCBIfam" id="TIGR00857">
    <property type="entry name" value="pyrC_multi"/>
    <property type="match status" value="1"/>
</dbReference>
<reference evidence="9 10" key="1">
    <citation type="submission" date="2017-08" db="EMBL/GenBank/DDBJ databases">
        <title>The complete genome sequence of moderately halophilic actinomycete Actinopolyspora erythraea YIM 90600, the producer of novel erythromycin, novel actinopolysporins A-C and tubercidin.</title>
        <authorList>
            <person name="Yin M."/>
            <person name="Tang S."/>
        </authorList>
    </citation>
    <scope>NUCLEOTIDE SEQUENCE [LARGE SCALE GENOMIC DNA]</scope>
    <source>
        <strain evidence="9 10">YIM 90600</strain>
    </source>
</reference>
<evidence type="ECO:0000259" key="7">
    <source>
        <dbReference type="Pfam" id="PF01979"/>
    </source>
</evidence>
<dbReference type="GO" id="GO:0005737">
    <property type="term" value="C:cytoplasm"/>
    <property type="evidence" value="ECO:0007669"/>
    <property type="project" value="TreeGrafter"/>
</dbReference>
<evidence type="ECO:0000256" key="2">
    <source>
        <dbReference type="ARBA" id="ARBA00002368"/>
    </source>
</evidence>
<gene>
    <name evidence="9" type="ORF">CDG81_21370</name>
</gene>
<evidence type="ECO:0000256" key="3">
    <source>
        <dbReference type="ARBA" id="ARBA00010286"/>
    </source>
</evidence>
<comment type="function">
    <text evidence="2">Catalyzes the reversible cyclization of carbamoyl aspartate to dihydroorotate.</text>
</comment>
<keyword evidence="4" id="KW-0479">Metal-binding</keyword>
<evidence type="ECO:0000313" key="9">
    <source>
        <dbReference type="EMBL" id="ASU81335.1"/>
    </source>
</evidence>
<dbReference type="Proteomes" id="UP000215043">
    <property type="component" value="Chromosome"/>
</dbReference>
<dbReference type="OrthoDB" id="9775759at2"/>
<keyword evidence="5" id="KW-0378">Hydrolase</keyword>
<feature type="compositionally biased region" description="Basic and acidic residues" evidence="6">
    <location>
        <begin position="294"/>
        <end position="307"/>
    </location>
</feature>
<dbReference type="SUPFAM" id="SSF51338">
    <property type="entry name" value="Composite domain of metallo-dependent hydrolases"/>
    <property type="match status" value="1"/>
</dbReference>
<dbReference type="PROSITE" id="PS00482">
    <property type="entry name" value="DIHYDROOROTASE_1"/>
    <property type="match status" value="1"/>
</dbReference>
<dbReference type="Pfam" id="PF01979">
    <property type="entry name" value="Amidohydro_1"/>
    <property type="match status" value="1"/>
</dbReference>
<dbReference type="EMBL" id="CP022752">
    <property type="protein sequence ID" value="ASU81335.1"/>
    <property type="molecule type" value="Genomic_DNA"/>
</dbReference>
<feature type="domain" description="Amidohydrolase 3" evidence="8">
    <location>
        <begin position="201"/>
        <end position="416"/>
    </location>
</feature>
<evidence type="ECO:0000256" key="6">
    <source>
        <dbReference type="SAM" id="MobiDB-lite"/>
    </source>
</evidence>
<feature type="region of interest" description="Disordered" evidence="6">
    <location>
        <begin position="436"/>
        <end position="457"/>
    </location>
</feature>
<evidence type="ECO:0000256" key="4">
    <source>
        <dbReference type="ARBA" id="ARBA00022723"/>
    </source>
</evidence>
<evidence type="ECO:0000313" key="10">
    <source>
        <dbReference type="Proteomes" id="UP000215043"/>
    </source>
</evidence>
<dbReference type="KEGG" id="aey:CDG81_21370"/>
<dbReference type="GO" id="GO:0006145">
    <property type="term" value="P:purine nucleobase catabolic process"/>
    <property type="evidence" value="ECO:0007669"/>
    <property type="project" value="TreeGrafter"/>
</dbReference>
<dbReference type="InterPro" id="IPR013108">
    <property type="entry name" value="Amidohydro_3"/>
</dbReference>
<dbReference type="GO" id="GO:0046872">
    <property type="term" value="F:metal ion binding"/>
    <property type="evidence" value="ECO:0007669"/>
    <property type="project" value="UniProtKB-KW"/>
</dbReference>
<dbReference type="InterPro" id="IPR032466">
    <property type="entry name" value="Metal_Hydrolase"/>
</dbReference>
<dbReference type="Gene3D" id="2.30.40.10">
    <property type="entry name" value="Urease, subunit C, domain 1"/>
    <property type="match status" value="1"/>
</dbReference>
<dbReference type="InterPro" id="IPR050138">
    <property type="entry name" value="DHOase/Allantoinase_Hydrolase"/>
</dbReference>
<evidence type="ECO:0000256" key="1">
    <source>
        <dbReference type="ARBA" id="ARBA00001947"/>
    </source>
</evidence>
<organism evidence="9 10">
    <name type="scientific">Actinopolyspora erythraea</name>
    <dbReference type="NCBI Taxonomy" id="414996"/>
    <lineage>
        <taxon>Bacteria</taxon>
        <taxon>Bacillati</taxon>
        <taxon>Actinomycetota</taxon>
        <taxon>Actinomycetes</taxon>
        <taxon>Actinopolysporales</taxon>
        <taxon>Actinopolysporaceae</taxon>
        <taxon>Actinopolyspora</taxon>
    </lineage>
</organism>
<protein>
    <submittedName>
        <fullName evidence="9">Dihydroorotase</fullName>
    </submittedName>
</protein>
<dbReference type="SUPFAM" id="SSF51556">
    <property type="entry name" value="Metallo-dependent hydrolases"/>
    <property type="match status" value="1"/>
</dbReference>
<feature type="domain" description="Amidohydrolase-related" evidence="7">
    <location>
        <begin position="35"/>
        <end position="109"/>
    </location>
</feature>
<sequence length="457" mass="49617">MRWLDVAVSGGRVARLLEPGAEAVADTTITARGRYLLPGLIDSHVHFRTPGLTHKEDWAHGSRAAVAGGVTTVIDMPNTQPPLFDPSDAHDKHAEIAGTSLVDYRFHAGVDPSGLRRLEGFTPREATSAKAFLAGHHTAPNVLRDAGALEELFRRGADSGLRLLFHAEDSEVFELLDQWHGAPGSYRDYERLRPRSGGVVAVAKLIELVRGYGTPIHVLHVSSREEADLLSAARAAGLPVSFEVTAHHLSFTAEDTRRMGARIRLSPAIRDRTDQDRLWAAVIDGEASCMGSDHAPHELSDKVRSPEDAPPGLPGVQELFPALLTGLRRRLPEWGTDELLRVAVRLLGTGPAGLFGLERKGRIEPGADADLVVLDPEANWMLEDEGVRSRCGWSAYQGWTFTGRVERTIRAGRTVFHRDQGEAAWFGEPDGVWLGEAGAKESPVGSGTASLVGSERR</sequence>
<comment type="similarity">
    <text evidence="3">Belongs to the metallo-dependent hydrolases superfamily. DHOase family. Class I DHOase subfamily.</text>
</comment>
<dbReference type="Gene3D" id="3.20.20.140">
    <property type="entry name" value="Metal-dependent hydrolases"/>
    <property type="match status" value="1"/>
</dbReference>
<feature type="region of interest" description="Disordered" evidence="6">
    <location>
        <begin position="291"/>
        <end position="310"/>
    </location>
</feature>
<comment type="cofactor">
    <cofactor evidence="1">
        <name>Zn(2+)</name>
        <dbReference type="ChEBI" id="CHEBI:29105"/>
    </cofactor>
</comment>
<dbReference type="InterPro" id="IPR011059">
    <property type="entry name" value="Metal-dep_hydrolase_composite"/>
</dbReference>
<proteinExistence type="inferred from homology"/>
<name>A0A223RZM5_9ACTN</name>
<dbReference type="InterPro" id="IPR002195">
    <property type="entry name" value="Dihydroorotase_CS"/>
</dbReference>
<dbReference type="GO" id="GO:0004038">
    <property type="term" value="F:allantoinase activity"/>
    <property type="evidence" value="ECO:0007669"/>
    <property type="project" value="TreeGrafter"/>
</dbReference>
<evidence type="ECO:0000259" key="8">
    <source>
        <dbReference type="Pfam" id="PF07969"/>
    </source>
</evidence>
<dbReference type="AlphaFoldDB" id="A0A223RZM5"/>